<keyword evidence="1" id="KW-1133">Transmembrane helix</keyword>
<proteinExistence type="predicted"/>
<evidence type="ECO:0008006" key="4">
    <source>
        <dbReference type="Google" id="ProtNLM"/>
    </source>
</evidence>
<dbReference type="EnsemblMetazoa" id="XM_030994039">
    <property type="protein sequence ID" value="XP_030849899"/>
    <property type="gene ID" value="LOC115927774"/>
</dbReference>
<evidence type="ECO:0000256" key="1">
    <source>
        <dbReference type="SAM" id="Phobius"/>
    </source>
</evidence>
<sequence length="268" mass="31145">MEFHKVLSSDSCFSPFTFVPLVIFLGLMEYSFTCMQTTFRCYVMFDPTDPVAIDAALGRLSSCITEIQRWMNANKLKLNDGKTEFFVSASPHHRSSYLMNDVKLMIGEKSFPPCKSIRNLGLTLEPSVNLSLHVNLLSRSIKYHLRNLWRVRRFIDQSTCHAAARALVLSRLDYCNSLFVVLSQRDLDRLQRLQNSAERLVFSAPLRTHITPFRLELRWLPVRQRIAFKILLLVYKSLNHRCPPYIADCLVRRPRVRNTRSSSSIWLT</sequence>
<name>A0A7M7PE26_STRPU</name>
<evidence type="ECO:0000313" key="2">
    <source>
        <dbReference type="EnsemblMetazoa" id="XP_030849899"/>
    </source>
</evidence>
<protein>
    <recommendedName>
        <fullName evidence="4">Reverse transcriptase domain-containing protein</fullName>
    </recommendedName>
</protein>
<keyword evidence="3" id="KW-1185">Reference proteome</keyword>
<keyword evidence="1" id="KW-0472">Membrane</keyword>
<reference evidence="2" key="2">
    <citation type="submission" date="2021-01" db="UniProtKB">
        <authorList>
            <consortium name="EnsemblMetazoa"/>
        </authorList>
    </citation>
    <scope>IDENTIFICATION</scope>
</reference>
<dbReference type="KEGG" id="spu:115927774"/>
<dbReference type="OrthoDB" id="5953030at2759"/>
<reference evidence="3" key="1">
    <citation type="submission" date="2015-02" db="EMBL/GenBank/DDBJ databases">
        <title>Genome sequencing for Strongylocentrotus purpuratus.</title>
        <authorList>
            <person name="Murali S."/>
            <person name="Liu Y."/>
            <person name="Vee V."/>
            <person name="English A."/>
            <person name="Wang M."/>
            <person name="Skinner E."/>
            <person name="Han Y."/>
            <person name="Muzny D.M."/>
            <person name="Worley K.C."/>
            <person name="Gibbs R.A."/>
        </authorList>
    </citation>
    <scope>NUCLEOTIDE SEQUENCE</scope>
</reference>
<organism evidence="2 3">
    <name type="scientific">Strongylocentrotus purpuratus</name>
    <name type="common">Purple sea urchin</name>
    <dbReference type="NCBI Taxonomy" id="7668"/>
    <lineage>
        <taxon>Eukaryota</taxon>
        <taxon>Metazoa</taxon>
        <taxon>Echinodermata</taxon>
        <taxon>Eleutherozoa</taxon>
        <taxon>Echinozoa</taxon>
        <taxon>Echinoidea</taxon>
        <taxon>Euechinoidea</taxon>
        <taxon>Echinacea</taxon>
        <taxon>Camarodonta</taxon>
        <taxon>Echinidea</taxon>
        <taxon>Strongylocentrotidae</taxon>
        <taxon>Strongylocentrotus</taxon>
    </lineage>
</organism>
<dbReference type="AlphaFoldDB" id="A0A7M7PE26"/>
<feature type="transmembrane region" description="Helical" evidence="1">
    <location>
        <begin position="12"/>
        <end position="32"/>
    </location>
</feature>
<accession>A0A7M7PE26</accession>
<dbReference type="PANTHER" id="PTHR33332">
    <property type="entry name" value="REVERSE TRANSCRIPTASE DOMAIN-CONTAINING PROTEIN"/>
    <property type="match status" value="1"/>
</dbReference>
<dbReference type="GeneID" id="115927774"/>
<dbReference type="Proteomes" id="UP000007110">
    <property type="component" value="Unassembled WGS sequence"/>
</dbReference>
<evidence type="ECO:0000313" key="3">
    <source>
        <dbReference type="Proteomes" id="UP000007110"/>
    </source>
</evidence>
<dbReference type="InParanoid" id="A0A7M7PE26"/>
<dbReference type="RefSeq" id="XP_030849899.1">
    <property type="nucleotide sequence ID" value="XM_030994039.1"/>
</dbReference>
<keyword evidence="1" id="KW-0812">Transmembrane</keyword>